<feature type="compositionally biased region" description="Gly residues" evidence="1">
    <location>
        <begin position="147"/>
        <end position="163"/>
    </location>
</feature>
<dbReference type="Gene3D" id="3.30.429.10">
    <property type="entry name" value="Macrophage Migration Inhibitory Factor"/>
    <property type="match status" value="1"/>
</dbReference>
<evidence type="ECO:0000256" key="1">
    <source>
        <dbReference type="SAM" id="MobiDB-lite"/>
    </source>
</evidence>
<comment type="caution">
    <text evidence="3">The sequence shown here is derived from an EMBL/GenBank/DDBJ whole genome shotgun (WGS) entry which is preliminary data.</text>
</comment>
<evidence type="ECO:0000313" key="4">
    <source>
        <dbReference type="Proteomes" id="UP000032680"/>
    </source>
</evidence>
<keyword evidence="4" id="KW-1185">Reference proteome</keyword>
<reference evidence="3 4" key="1">
    <citation type="submission" date="2012-11" db="EMBL/GenBank/DDBJ databases">
        <title>Whole genome sequence of Acidisphaera rubrifaciens HS-AP3.</title>
        <authorList>
            <person name="Azuma Y."/>
            <person name="Higashiura N."/>
            <person name="Hirakawa H."/>
            <person name="Matsushita K."/>
        </authorList>
    </citation>
    <scope>NUCLEOTIDE SEQUENCE [LARGE SCALE GENOMIC DNA]</scope>
    <source>
        <strain evidence="3 4">HS-AP3</strain>
    </source>
</reference>
<dbReference type="SUPFAM" id="SSF55331">
    <property type="entry name" value="Tautomerase/MIF"/>
    <property type="match status" value="1"/>
</dbReference>
<evidence type="ECO:0000259" key="2">
    <source>
        <dbReference type="Pfam" id="PF14832"/>
    </source>
</evidence>
<gene>
    <name evidence="3" type="ORF">Asru_0085_12</name>
</gene>
<proteinExistence type="predicted"/>
<organism evidence="3 4">
    <name type="scientific">Acidisphaera rubrifaciens HS-AP3</name>
    <dbReference type="NCBI Taxonomy" id="1231350"/>
    <lineage>
        <taxon>Bacteria</taxon>
        <taxon>Pseudomonadati</taxon>
        <taxon>Pseudomonadota</taxon>
        <taxon>Alphaproteobacteria</taxon>
        <taxon>Acetobacterales</taxon>
        <taxon>Acetobacteraceae</taxon>
        <taxon>Acidisphaera</taxon>
    </lineage>
</organism>
<feature type="domain" description="Tautomerase cis-CaaD-like" evidence="2">
    <location>
        <begin position="1"/>
        <end position="129"/>
    </location>
</feature>
<sequence length="163" mass="17128">MPTYECRAPAGLLDAARRARIAAAVTRIHRQVTGASAYFAQVIFTEVADGAWFLGGTPLVGPHLFLHGHIRAGRSAGDRMRLIRRLVAALAEGASLPPRSVWVYVTELPPRAMAEYGHTLPEPGDEAAWFAALPPEDQAHLRALGAGDAGDAGDDGAGPGTAN</sequence>
<name>A0A0D6P3I9_9PROT</name>
<dbReference type="InterPro" id="IPR028116">
    <property type="entry name" value="Cis-CaaD-like"/>
</dbReference>
<dbReference type="OrthoDB" id="118855at2"/>
<feature type="region of interest" description="Disordered" evidence="1">
    <location>
        <begin position="141"/>
        <end position="163"/>
    </location>
</feature>
<dbReference type="EMBL" id="BANB01000085">
    <property type="protein sequence ID" value="GAN76325.1"/>
    <property type="molecule type" value="Genomic_DNA"/>
</dbReference>
<dbReference type="AlphaFoldDB" id="A0A0D6P3I9"/>
<evidence type="ECO:0000313" key="3">
    <source>
        <dbReference type="EMBL" id="GAN76325.1"/>
    </source>
</evidence>
<protein>
    <submittedName>
        <fullName evidence="3">4-oxalocrotonate tautomerase</fullName>
    </submittedName>
</protein>
<accession>A0A0D6P3I9</accession>
<dbReference type="RefSeq" id="WP_048860125.1">
    <property type="nucleotide sequence ID" value="NZ_BANB01000085.1"/>
</dbReference>
<dbReference type="Pfam" id="PF14832">
    <property type="entry name" value="Tautomerase_3"/>
    <property type="match status" value="1"/>
</dbReference>
<dbReference type="InterPro" id="IPR014347">
    <property type="entry name" value="Tautomerase/MIF_sf"/>
</dbReference>
<dbReference type="Proteomes" id="UP000032680">
    <property type="component" value="Unassembled WGS sequence"/>
</dbReference>